<dbReference type="GO" id="GO:0045944">
    <property type="term" value="P:positive regulation of transcription by RNA polymerase II"/>
    <property type="evidence" value="ECO:0007669"/>
    <property type="project" value="UniProtKB-ARBA"/>
</dbReference>
<organism evidence="8 9">
    <name type="scientific">Uncinocarpus reesii (strain UAMH 1704)</name>
    <dbReference type="NCBI Taxonomy" id="336963"/>
    <lineage>
        <taxon>Eukaryota</taxon>
        <taxon>Fungi</taxon>
        <taxon>Dikarya</taxon>
        <taxon>Ascomycota</taxon>
        <taxon>Pezizomycotina</taxon>
        <taxon>Eurotiomycetes</taxon>
        <taxon>Eurotiomycetidae</taxon>
        <taxon>Onygenales</taxon>
        <taxon>Onygenaceae</taxon>
        <taxon>Uncinocarpus</taxon>
    </lineage>
</organism>
<feature type="region of interest" description="Disordered" evidence="6">
    <location>
        <begin position="85"/>
        <end position="185"/>
    </location>
</feature>
<dbReference type="Gene3D" id="3.30.160.60">
    <property type="entry name" value="Classic Zinc Finger"/>
    <property type="match status" value="1"/>
</dbReference>
<dbReference type="PANTHER" id="PTHR19818">
    <property type="entry name" value="ZINC FINGER PROTEIN ZIC AND GLI"/>
    <property type="match status" value="1"/>
</dbReference>
<evidence type="ECO:0000256" key="5">
    <source>
        <dbReference type="PROSITE-ProRule" id="PRU00042"/>
    </source>
</evidence>
<protein>
    <recommendedName>
        <fullName evidence="7">C2H2-type domain-containing protein</fullName>
    </recommendedName>
</protein>
<dbReference type="PROSITE" id="PS50157">
    <property type="entry name" value="ZINC_FINGER_C2H2_2"/>
    <property type="match status" value="1"/>
</dbReference>
<dbReference type="PANTHER" id="PTHR19818:SF139">
    <property type="entry name" value="PAIR-RULE PROTEIN ODD-PAIRED"/>
    <property type="match status" value="1"/>
</dbReference>
<feature type="region of interest" description="Disordered" evidence="6">
    <location>
        <begin position="221"/>
        <end position="264"/>
    </location>
</feature>
<name>C4JVX8_UNCRE</name>
<dbReference type="InParanoid" id="C4JVX8"/>
<evidence type="ECO:0000256" key="4">
    <source>
        <dbReference type="ARBA" id="ARBA00022833"/>
    </source>
</evidence>
<dbReference type="KEGG" id="ure:UREG_06720"/>
<dbReference type="OrthoDB" id="6077919at2759"/>
<keyword evidence="9" id="KW-1185">Reference proteome</keyword>
<feature type="compositionally biased region" description="Basic and acidic residues" evidence="6">
    <location>
        <begin position="141"/>
        <end position="151"/>
    </location>
</feature>
<dbReference type="HOGENOM" id="CLU_021529_0_0_1"/>
<dbReference type="AlphaFoldDB" id="C4JVX8"/>
<evidence type="ECO:0000256" key="1">
    <source>
        <dbReference type="ARBA" id="ARBA00022723"/>
    </source>
</evidence>
<keyword evidence="3 5" id="KW-0863">Zinc-finger</keyword>
<feature type="compositionally biased region" description="Basic residues" evidence="6">
    <location>
        <begin position="52"/>
        <end position="62"/>
    </location>
</feature>
<dbReference type="InterPro" id="IPR050329">
    <property type="entry name" value="GLI_C2H2-zinc-finger"/>
</dbReference>
<dbReference type="SMART" id="SM00355">
    <property type="entry name" value="ZnF_C2H2"/>
    <property type="match status" value="3"/>
</dbReference>
<evidence type="ECO:0000259" key="7">
    <source>
        <dbReference type="PROSITE" id="PS50157"/>
    </source>
</evidence>
<dbReference type="InterPro" id="IPR036236">
    <property type="entry name" value="Znf_C2H2_sf"/>
</dbReference>
<dbReference type="GO" id="GO:0000978">
    <property type="term" value="F:RNA polymerase II cis-regulatory region sequence-specific DNA binding"/>
    <property type="evidence" value="ECO:0007669"/>
    <property type="project" value="TreeGrafter"/>
</dbReference>
<evidence type="ECO:0000256" key="6">
    <source>
        <dbReference type="SAM" id="MobiDB-lite"/>
    </source>
</evidence>
<dbReference type="GeneID" id="8442908"/>
<feature type="region of interest" description="Disordered" evidence="6">
    <location>
        <begin position="332"/>
        <end position="381"/>
    </location>
</feature>
<keyword evidence="1" id="KW-0479">Metal-binding</keyword>
<feature type="region of interest" description="Disordered" evidence="6">
    <location>
        <begin position="1"/>
        <end position="69"/>
    </location>
</feature>
<dbReference type="RefSeq" id="XP_002583753.1">
    <property type="nucleotide sequence ID" value="XM_002583707.1"/>
</dbReference>
<evidence type="ECO:0000256" key="3">
    <source>
        <dbReference type="ARBA" id="ARBA00022771"/>
    </source>
</evidence>
<dbReference type="VEuPathDB" id="FungiDB:UREG_06720"/>
<dbReference type="GO" id="GO:0008270">
    <property type="term" value="F:zinc ion binding"/>
    <property type="evidence" value="ECO:0007669"/>
    <property type="project" value="UniProtKB-KW"/>
</dbReference>
<evidence type="ECO:0000256" key="2">
    <source>
        <dbReference type="ARBA" id="ARBA00022737"/>
    </source>
</evidence>
<evidence type="ECO:0000313" key="9">
    <source>
        <dbReference type="Proteomes" id="UP000002058"/>
    </source>
</evidence>
<feature type="compositionally biased region" description="Basic and acidic residues" evidence="6">
    <location>
        <begin position="21"/>
        <end position="31"/>
    </location>
</feature>
<evidence type="ECO:0000313" key="8">
    <source>
        <dbReference type="EMBL" id="EEP81855.1"/>
    </source>
</evidence>
<dbReference type="InterPro" id="IPR013087">
    <property type="entry name" value="Znf_C2H2_type"/>
</dbReference>
<gene>
    <name evidence="8" type="ORF">UREG_06720</name>
</gene>
<dbReference type="SUPFAM" id="SSF57667">
    <property type="entry name" value="beta-beta-alpha zinc fingers"/>
    <property type="match status" value="1"/>
</dbReference>
<dbReference type="OMA" id="RMHSQEP"/>
<accession>C4JVX8</accession>
<feature type="compositionally biased region" description="Basic and acidic residues" evidence="6">
    <location>
        <begin position="38"/>
        <end position="49"/>
    </location>
</feature>
<dbReference type="Proteomes" id="UP000002058">
    <property type="component" value="Unassembled WGS sequence"/>
</dbReference>
<keyword evidence="2" id="KW-0677">Repeat</keyword>
<dbReference type="GO" id="GO:0005634">
    <property type="term" value="C:nucleus"/>
    <property type="evidence" value="ECO:0007669"/>
    <property type="project" value="UniProtKB-ARBA"/>
</dbReference>
<proteinExistence type="predicted"/>
<dbReference type="GO" id="GO:0000981">
    <property type="term" value="F:DNA-binding transcription factor activity, RNA polymerase II-specific"/>
    <property type="evidence" value="ECO:0007669"/>
    <property type="project" value="TreeGrafter"/>
</dbReference>
<dbReference type="eggNOG" id="KOG1721">
    <property type="taxonomic scope" value="Eukaryota"/>
</dbReference>
<sequence>MYDEVYDSDDLRPTTPPLEQVKPDLRPHEDTPPPFLPEKSESPKEKESPSGRVRKGSHRRWKGRETSIGIQLIIQNLDSNRPDLAYQLKEAPLHSDSPSDTSEADDGVEQVQSEKHRDTSTNDVPPCANSACELKSMPPDEETKVQQRKPQDLLNLLNNQDDWEEPNESTQIHQEQASSEHDRIPYRSRMHSQEPKFGYQLPRINSNPEDRTLSGRLPRQEELAHPSHKDPRLPQSYHASLPALSPPQSIGSPDSGRNLPSIKTLVGGSFEEPARFPTLTTLEPQYIPPSFRRAATFGHLSPASSKDLPSLSLKPITGGPQNTIWAPQLNAECSQSQSPGDTSSHFTGSPAAGYPTPVEPGKDEPEEPLPFNKRVKTSTPQNTGGFKCDYPGCTAEPFQTQYLLNSHANVHSDNRPYYCPVKDCSRSKGRRGFKRKNEMIRHGLVHDSPGYICPFCSDQQRRYPRPDNLQRHVRAQHPDKDKEDPLLREVLSIRVRRCSPRSAPAGMNFLNFVAFSPSHFDGVNFGISLLGYPGNARVWLSE</sequence>
<feature type="domain" description="C2H2-type" evidence="7">
    <location>
        <begin position="386"/>
        <end position="416"/>
    </location>
</feature>
<keyword evidence="4" id="KW-0862">Zinc</keyword>
<reference evidence="9" key="1">
    <citation type="journal article" date="2009" name="Genome Res.">
        <title>Comparative genomic analyses of the human fungal pathogens Coccidioides and their relatives.</title>
        <authorList>
            <person name="Sharpton T.J."/>
            <person name="Stajich J.E."/>
            <person name="Rounsley S.D."/>
            <person name="Gardner M.J."/>
            <person name="Wortman J.R."/>
            <person name="Jordar V.S."/>
            <person name="Maiti R."/>
            <person name="Kodira C.D."/>
            <person name="Neafsey D.E."/>
            <person name="Zeng Q."/>
            <person name="Hung C.-Y."/>
            <person name="McMahan C."/>
            <person name="Muszewska A."/>
            <person name="Grynberg M."/>
            <person name="Mandel M.A."/>
            <person name="Kellner E.M."/>
            <person name="Barker B.M."/>
            <person name="Galgiani J.N."/>
            <person name="Orbach M.J."/>
            <person name="Kirkland T.N."/>
            <person name="Cole G.T."/>
            <person name="Henn M.R."/>
            <person name="Birren B.W."/>
            <person name="Taylor J.W."/>
        </authorList>
    </citation>
    <scope>NUCLEOTIDE SEQUENCE [LARGE SCALE GENOMIC DNA]</scope>
    <source>
        <strain evidence="9">UAMH 1704</strain>
    </source>
</reference>
<feature type="compositionally biased region" description="Polar residues" evidence="6">
    <location>
        <begin position="332"/>
        <end position="347"/>
    </location>
</feature>
<feature type="compositionally biased region" description="Polar residues" evidence="6">
    <location>
        <begin position="168"/>
        <end position="177"/>
    </location>
</feature>
<feature type="compositionally biased region" description="Basic and acidic residues" evidence="6">
    <location>
        <begin position="221"/>
        <end position="232"/>
    </location>
</feature>
<dbReference type="EMBL" id="CH476618">
    <property type="protein sequence ID" value="EEP81855.1"/>
    <property type="molecule type" value="Genomic_DNA"/>
</dbReference>